<evidence type="ECO:0000313" key="6">
    <source>
        <dbReference type="EMBL" id="APG25743.1"/>
    </source>
</evidence>
<keyword evidence="7" id="KW-1185">Reference proteome</keyword>
<proteinExistence type="inferred from homology"/>
<dbReference type="PRINTS" id="PR00811">
    <property type="entry name" value="BCTERIALGSPD"/>
</dbReference>
<evidence type="ECO:0000259" key="5">
    <source>
        <dbReference type="Pfam" id="PF13629"/>
    </source>
</evidence>
<keyword evidence="3" id="KW-0732">Signal</keyword>
<dbReference type="GO" id="GO:0015627">
    <property type="term" value="C:type II protein secretion system complex"/>
    <property type="evidence" value="ECO:0007669"/>
    <property type="project" value="TreeGrafter"/>
</dbReference>
<dbReference type="GO" id="GO:0009306">
    <property type="term" value="P:protein secretion"/>
    <property type="evidence" value="ECO:0007669"/>
    <property type="project" value="InterPro"/>
</dbReference>
<evidence type="ECO:0000256" key="1">
    <source>
        <dbReference type="RuleBase" id="RU004003"/>
    </source>
</evidence>
<dbReference type="InterPro" id="IPR001775">
    <property type="entry name" value="GspD/PilQ"/>
</dbReference>
<dbReference type="Proteomes" id="UP000182264">
    <property type="component" value="Chromosome"/>
</dbReference>
<dbReference type="PROSITE" id="PS00875">
    <property type="entry name" value="T2SP_D"/>
    <property type="match status" value="1"/>
</dbReference>
<dbReference type="KEGG" id="pace:A6070_06540"/>
<dbReference type="EMBL" id="CP015518">
    <property type="protein sequence ID" value="APG25743.1"/>
    <property type="molecule type" value="Genomic_DNA"/>
</dbReference>
<evidence type="ECO:0000256" key="2">
    <source>
        <dbReference type="SAM" id="MobiDB-lite"/>
    </source>
</evidence>
<dbReference type="InterPro" id="IPR004845">
    <property type="entry name" value="T2SS_GspD_CS"/>
</dbReference>
<comment type="similarity">
    <text evidence="1">Belongs to the bacterial secretin family.</text>
</comment>
<feature type="compositionally biased region" description="Polar residues" evidence="2">
    <location>
        <begin position="485"/>
        <end position="499"/>
    </location>
</feature>
<dbReference type="PANTHER" id="PTHR30332">
    <property type="entry name" value="PROBABLE GENERAL SECRETION PATHWAY PROTEIN D"/>
    <property type="match status" value="1"/>
</dbReference>
<sequence length="514" mass="55140">MKFYKMEVIMITRRAILPAICFLGLFCLALFAGAAVADEIEHLTLDVNIGGSELVKIRKPSPRMKILISNSDIIGARPLRADLVNIYNLGKQIGFSRVTIWDDRSNEVNAIIDVSVNLDLTPLKQKISQLYPHEDIQVHASETGVVLSGTVSGPEVVEQVLRLTQTFLPQKAEASGSDEGTGKSGSGITNLLRVGGIQQVLLEVKFAEVTRSSGREWQAALGFNGLGDHSAVIGGVGDITSVPTGIEAGSVLLNFADFVTGNNPANIFLQMGDFTSALRFLETEGLARVLAEPRLVAISGQEASFLAGGEFPIPVPDEDGITIEFREFGVSLTFTPIVMSDGKISLRVAPSVSDIVSTSTIPAAITGASFNVPNLTTRKLETTVQLHDGQTLALAGLLQDSLRESVTKIPGLGDLPILGALFRSTNYTQEKTDLLIAVTPHLVKPGKEGSITFPGEYMQPPNRLEFYLEGRLEGRRYPEDPSAMSRHSFTVPASTTETSGGLEGEFGHEPSPAQ</sequence>
<evidence type="ECO:0000313" key="7">
    <source>
        <dbReference type="Proteomes" id="UP000182264"/>
    </source>
</evidence>
<dbReference type="InterPro" id="IPR032789">
    <property type="entry name" value="T2SS-T3SS_pil_N"/>
</dbReference>
<dbReference type="InterPro" id="IPR050810">
    <property type="entry name" value="Bact_Secretion_Sys_Channel"/>
</dbReference>
<organism evidence="6 7">
    <name type="scientific">Syntrophotalea acetylenica</name>
    <name type="common">Pelobacter acetylenicus</name>
    <dbReference type="NCBI Taxonomy" id="29542"/>
    <lineage>
        <taxon>Bacteria</taxon>
        <taxon>Pseudomonadati</taxon>
        <taxon>Thermodesulfobacteriota</taxon>
        <taxon>Desulfuromonadia</taxon>
        <taxon>Desulfuromonadales</taxon>
        <taxon>Syntrophotaleaceae</taxon>
        <taxon>Syntrophotalea</taxon>
    </lineage>
</organism>
<name>A0A1L3GII2_SYNAC</name>
<evidence type="ECO:0000256" key="3">
    <source>
        <dbReference type="SAM" id="SignalP"/>
    </source>
</evidence>
<protein>
    <submittedName>
        <fullName evidence="6">Uncharacterized protein</fullName>
    </submittedName>
</protein>
<dbReference type="PANTHER" id="PTHR30332:SF17">
    <property type="entry name" value="TYPE IV PILIATION SYSTEM PROTEIN DR_0774-RELATED"/>
    <property type="match status" value="1"/>
</dbReference>
<dbReference type="Pfam" id="PF13629">
    <property type="entry name" value="T2SS-T3SS_pil_N"/>
    <property type="match status" value="1"/>
</dbReference>
<feature type="region of interest" description="Disordered" evidence="2">
    <location>
        <begin position="477"/>
        <end position="514"/>
    </location>
</feature>
<feature type="chain" id="PRO_5013267414" evidence="3">
    <location>
        <begin position="38"/>
        <end position="514"/>
    </location>
</feature>
<feature type="signal peptide" evidence="3">
    <location>
        <begin position="1"/>
        <end position="37"/>
    </location>
</feature>
<dbReference type="InterPro" id="IPR004846">
    <property type="entry name" value="T2SS/T3SS_dom"/>
</dbReference>
<dbReference type="AlphaFoldDB" id="A0A1L3GII2"/>
<reference evidence="6 7" key="1">
    <citation type="journal article" date="2017" name="Genome Announc.">
        <title>Complete Genome Sequences of Two Acetylene-Fermenting Pelobacter acetylenicus Strains.</title>
        <authorList>
            <person name="Sutton J.M."/>
            <person name="Baesman S.M."/>
            <person name="Fierst J.L."/>
            <person name="Poret-Peterson A.T."/>
            <person name="Oremland R.S."/>
            <person name="Dunlap D.S."/>
            <person name="Akob D.M."/>
        </authorList>
    </citation>
    <scope>NUCLEOTIDE SEQUENCE [LARGE SCALE GENOMIC DNA]</scope>
    <source>
        <strain evidence="6 7">DSM 3247</strain>
    </source>
</reference>
<feature type="domain" description="Pilus formation protein N-terminal" evidence="5">
    <location>
        <begin position="43"/>
        <end position="116"/>
    </location>
</feature>
<accession>A0A1L3GII2</accession>
<dbReference type="STRING" id="29542.A6070_06540"/>
<feature type="domain" description="Type II/III secretion system secretin-like" evidence="4">
    <location>
        <begin position="281"/>
        <end position="444"/>
    </location>
</feature>
<gene>
    <name evidence="6" type="ORF">A7E75_12525</name>
</gene>
<dbReference type="Pfam" id="PF00263">
    <property type="entry name" value="Secretin"/>
    <property type="match status" value="1"/>
</dbReference>
<evidence type="ECO:0000259" key="4">
    <source>
        <dbReference type="Pfam" id="PF00263"/>
    </source>
</evidence>